<evidence type="ECO:0000313" key="2">
    <source>
        <dbReference type="EMBL" id="MBR0801102.1"/>
    </source>
</evidence>
<feature type="domain" description="HTH cro/C1-type" evidence="1">
    <location>
        <begin position="11"/>
        <end position="65"/>
    </location>
</feature>
<comment type="caution">
    <text evidence="2">The sequence shown here is derived from an EMBL/GenBank/DDBJ whole genome shotgun (WGS) entry which is preliminary data.</text>
</comment>
<dbReference type="PANTHER" id="PTHR43236">
    <property type="entry name" value="ANTITOXIN HIGA1"/>
    <property type="match status" value="1"/>
</dbReference>
<dbReference type="RefSeq" id="WP_212495244.1">
    <property type="nucleotide sequence ID" value="NZ_JAFCJH010000070.1"/>
</dbReference>
<dbReference type="InterPro" id="IPR001387">
    <property type="entry name" value="Cro/C1-type_HTH"/>
</dbReference>
<sequence length="219" mass="24497">MSKAMINGEPLRWARERADMPPEQLAKKIGQKTDRLVSWETGEDQPTFKQAERLASATHVPFGYLFLPEPPKEELPLPDLRTLGSKPARSFDHNTADLLSDVLFKHAWFVEHLIQHGHERLPFVGRFTIDASPVRIATDIRNTLHLADAAARSPNWESFVRVLIDKAEAAGIWVMRTGIVGNDTHRPLSESKFRGFAISDPIATASVCPPIGEIHPISQ</sequence>
<reference evidence="3" key="1">
    <citation type="journal article" date="2021" name="ISME J.">
        <title>Evolutionary origin and ecological implication of a unique nif island in free-living Bradyrhizobium lineages.</title>
        <authorList>
            <person name="Tao J."/>
        </authorList>
    </citation>
    <scope>NUCLEOTIDE SEQUENCE [LARGE SCALE GENOMIC DNA]</scope>
    <source>
        <strain evidence="3">SZCCT0434</strain>
    </source>
</reference>
<dbReference type="CDD" id="cd00093">
    <property type="entry name" value="HTH_XRE"/>
    <property type="match status" value="1"/>
</dbReference>
<dbReference type="InterPro" id="IPR010982">
    <property type="entry name" value="Lambda_DNA-bd_dom_sf"/>
</dbReference>
<dbReference type="Pfam" id="PF01381">
    <property type="entry name" value="HTH_3"/>
    <property type="match status" value="1"/>
</dbReference>
<dbReference type="SUPFAM" id="SSF47413">
    <property type="entry name" value="lambda repressor-like DNA-binding domains"/>
    <property type="match status" value="1"/>
</dbReference>
<evidence type="ECO:0000259" key="1">
    <source>
        <dbReference type="PROSITE" id="PS50943"/>
    </source>
</evidence>
<dbReference type="Proteomes" id="UP001315278">
    <property type="component" value="Unassembled WGS sequence"/>
</dbReference>
<dbReference type="EMBL" id="JAFCJH010000070">
    <property type="protein sequence ID" value="MBR0801102.1"/>
    <property type="molecule type" value="Genomic_DNA"/>
</dbReference>
<dbReference type="PROSITE" id="PS50943">
    <property type="entry name" value="HTH_CROC1"/>
    <property type="match status" value="1"/>
</dbReference>
<dbReference type="InterPro" id="IPR052345">
    <property type="entry name" value="Rad_response_metalloprotease"/>
</dbReference>
<accession>A0ABS5FWC7</accession>
<dbReference type="Gene3D" id="1.10.260.40">
    <property type="entry name" value="lambda repressor-like DNA-binding domains"/>
    <property type="match status" value="1"/>
</dbReference>
<evidence type="ECO:0000313" key="3">
    <source>
        <dbReference type="Proteomes" id="UP001315278"/>
    </source>
</evidence>
<keyword evidence="3" id="KW-1185">Reference proteome</keyword>
<dbReference type="PANTHER" id="PTHR43236:SF2">
    <property type="entry name" value="BLL0069 PROTEIN"/>
    <property type="match status" value="1"/>
</dbReference>
<protein>
    <submittedName>
        <fullName evidence="2">Helix-turn-helix transcriptional regulator</fullName>
    </submittedName>
</protein>
<proteinExistence type="predicted"/>
<organism evidence="2 3">
    <name type="scientific">Bradyrhizobium jicamae</name>
    <dbReference type="NCBI Taxonomy" id="280332"/>
    <lineage>
        <taxon>Bacteria</taxon>
        <taxon>Pseudomonadati</taxon>
        <taxon>Pseudomonadota</taxon>
        <taxon>Alphaproteobacteria</taxon>
        <taxon>Hyphomicrobiales</taxon>
        <taxon>Nitrobacteraceae</taxon>
        <taxon>Bradyrhizobium</taxon>
    </lineage>
</organism>
<name>A0ABS5FWC7_9BRAD</name>
<gene>
    <name evidence="2" type="ORF">JQ615_37665</name>
</gene>
<dbReference type="SMART" id="SM00530">
    <property type="entry name" value="HTH_XRE"/>
    <property type="match status" value="1"/>
</dbReference>